<organism evidence="18 19">
    <name type="scientific">Oryzicola mucosus</name>
    <dbReference type="NCBI Taxonomy" id="2767425"/>
    <lineage>
        <taxon>Bacteria</taxon>
        <taxon>Pseudomonadati</taxon>
        <taxon>Pseudomonadota</taxon>
        <taxon>Alphaproteobacteria</taxon>
        <taxon>Hyphomicrobiales</taxon>
        <taxon>Phyllobacteriaceae</taxon>
        <taxon>Oryzicola</taxon>
    </lineage>
</organism>
<dbReference type="Gene3D" id="2.170.130.10">
    <property type="entry name" value="TonB-dependent receptor, plug domain"/>
    <property type="match status" value="1"/>
</dbReference>
<evidence type="ECO:0000256" key="5">
    <source>
        <dbReference type="ARBA" id="ARBA00022496"/>
    </source>
</evidence>
<keyword evidence="8" id="KW-0408">Iron</keyword>
<sequence>MGLFNSANGKHAKAAFAARLLASAALPVVAGTFALGVAPALAQEATRSFNIPAQPLDTALNVFGRQSGLQVSLAASTSRGVTARPVSGSLTPQQALSQLLSGTGIPFRISNGTAIVGEAGGSAAVGGGGVAADGSIVLDTITIEGQGIGQGGVAETVIGPQQLERINPTDLGDVFREQPGVQVGSSLPASQKVYVNGIEETNLAVSIDGSRQNNKVFHHNATNVIDPALLRAVAVDAGVAPADAGPGALAGSIAYETKNAHDLLLDGKSIGALVSSTYNFNSNTVTTGLAAYGVHNGLEILGYLNFGKGDNFTAGNGNEVDGTGTDLISGLGKIAYEFESGDRFELSHDRVLDDAERPFRANAGAVVTGKNEPDTRNYRLERQNTVFTYTDTTPEGWWDPKIVLAYSATDVTVPVFLRDGSSYEDTGMTSSLNGKAENKFAFDIGSVTAGLDFYSDKAKLHDPYEPGTEKARNIGLYAQARLEPWEKTRLSFGARADHQRFTGVDDSDFDNSGLSANISGEYDLTDYLTAKAGFSHVSAGVPLAENFIMNPGWQYGDEGPEPVTANNYFLGLEAKHEGFTVEGSVFRTSINNARMALWNYTANIQAPFPGALPALRSREVESQGFEIGAGYDWLTGYVKVKYAHIDVDIDGKPADSDSGNYLATPVGNIITLVAAHTFADWGLTVGGDVEIAPKYQVYDAYEIVNLFAEYKPEQMPNFTFRAEVQNLFDEEYSSRATYGQEFPNVTPLYEPGRSFLLSAKATF</sequence>
<evidence type="ECO:0000256" key="10">
    <source>
        <dbReference type="ARBA" id="ARBA00023136"/>
    </source>
</evidence>
<evidence type="ECO:0000256" key="16">
    <source>
        <dbReference type="SAM" id="SignalP"/>
    </source>
</evidence>
<comment type="subcellular location">
    <subcellularLocation>
        <location evidence="1 13">Cell outer membrane</location>
        <topology evidence="1 13">Multi-pass membrane protein</topology>
    </subcellularLocation>
</comment>
<name>A0A8J6U0B7_9HYPH</name>
<keyword evidence="11 18" id="KW-0675">Receptor</keyword>
<evidence type="ECO:0000256" key="15">
    <source>
        <dbReference type="RuleBase" id="RU003357"/>
    </source>
</evidence>
<dbReference type="EMBL" id="JACVVX010000003">
    <property type="protein sequence ID" value="MBD0415406.1"/>
    <property type="molecule type" value="Genomic_DNA"/>
</dbReference>
<evidence type="ECO:0000256" key="6">
    <source>
        <dbReference type="ARBA" id="ARBA00022692"/>
    </source>
</evidence>
<dbReference type="Pfam" id="PF00593">
    <property type="entry name" value="TonB_dep_Rec_b-barrel"/>
    <property type="match status" value="1"/>
</dbReference>
<feature type="chain" id="PRO_5035294736" evidence="16">
    <location>
        <begin position="31"/>
        <end position="763"/>
    </location>
</feature>
<dbReference type="InterPro" id="IPR000531">
    <property type="entry name" value="Beta-barrel_TonB"/>
</dbReference>
<feature type="domain" description="Secretin/TonB short N-terminal" evidence="17">
    <location>
        <begin position="69"/>
        <end position="119"/>
    </location>
</feature>
<dbReference type="InterPro" id="IPR036942">
    <property type="entry name" value="Beta-barrel_TonB_sf"/>
</dbReference>
<gene>
    <name evidence="18" type="ORF">ICI42_12125</name>
</gene>
<accession>A0A8J6U0B7</accession>
<evidence type="ECO:0000313" key="19">
    <source>
        <dbReference type="Proteomes" id="UP000643405"/>
    </source>
</evidence>
<evidence type="ECO:0000256" key="11">
    <source>
        <dbReference type="ARBA" id="ARBA00023170"/>
    </source>
</evidence>
<evidence type="ECO:0000256" key="1">
    <source>
        <dbReference type="ARBA" id="ARBA00004571"/>
    </source>
</evidence>
<keyword evidence="9 15" id="KW-0798">TonB box</keyword>
<keyword evidence="3 13" id="KW-0813">Transport</keyword>
<dbReference type="PANTHER" id="PTHR30069:SF41">
    <property type="entry name" value="HEME_HEMOPEXIN UTILIZATION PROTEIN C"/>
    <property type="match status" value="1"/>
</dbReference>
<feature type="short sequence motif" description="TonB C-terminal box" evidence="14">
    <location>
        <begin position="746"/>
        <end position="763"/>
    </location>
</feature>
<dbReference type="GO" id="GO:0015344">
    <property type="term" value="F:siderophore uptake transmembrane transporter activity"/>
    <property type="evidence" value="ECO:0007669"/>
    <property type="project" value="TreeGrafter"/>
</dbReference>
<evidence type="ECO:0000256" key="7">
    <source>
        <dbReference type="ARBA" id="ARBA00022729"/>
    </source>
</evidence>
<dbReference type="Gene3D" id="3.55.50.30">
    <property type="match status" value="1"/>
</dbReference>
<evidence type="ECO:0000256" key="12">
    <source>
        <dbReference type="ARBA" id="ARBA00023237"/>
    </source>
</evidence>
<feature type="signal peptide" evidence="16">
    <location>
        <begin position="1"/>
        <end position="30"/>
    </location>
</feature>
<dbReference type="PANTHER" id="PTHR30069">
    <property type="entry name" value="TONB-DEPENDENT OUTER MEMBRANE RECEPTOR"/>
    <property type="match status" value="1"/>
</dbReference>
<evidence type="ECO:0000313" key="18">
    <source>
        <dbReference type="EMBL" id="MBD0415406.1"/>
    </source>
</evidence>
<dbReference type="InterPro" id="IPR012910">
    <property type="entry name" value="Plug_dom"/>
</dbReference>
<keyword evidence="12 13" id="KW-0998">Cell outer membrane</keyword>
<evidence type="ECO:0000256" key="8">
    <source>
        <dbReference type="ARBA" id="ARBA00023004"/>
    </source>
</evidence>
<comment type="similarity">
    <text evidence="2 13 15">Belongs to the TonB-dependent receptor family.</text>
</comment>
<keyword evidence="5" id="KW-0406">Ion transport</keyword>
<keyword evidence="19" id="KW-1185">Reference proteome</keyword>
<keyword evidence="5" id="KW-0410">Iron transport</keyword>
<evidence type="ECO:0000259" key="17">
    <source>
        <dbReference type="SMART" id="SM00965"/>
    </source>
</evidence>
<keyword evidence="6 13" id="KW-0812">Transmembrane</keyword>
<keyword evidence="10 13" id="KW-0472">Membrane</keyword>
<dbReference type="PROSITE" id="PS01156">
    <property type="entry name" value="TONB_DEPENDENT_REC_2"/>
    <property type="match status" value="1"/>
</dbReference>
<proteinExistence type="inferred from homology"/>
<dbReference type="Proteomes" id="UP000643405">
    <property type="component" value="Unassembled WGS sequence"/>
</dbReference>
<keyword evidence="4 13" id="KW-1134">Transmembrane beta strand</keyword>
<evidence type="ECO:0000256" key="13">
    <source>
        <dbReference type="PROSITE-ProRule" id="PRU01360"/>
    </source>
</evidence>
<comment type="caution">
    <text evidence="18">The sequence shown here is derived from an EMBL/GenBank/DDBJ whole genome shotgun (WGS) entry which is preliminary data.</text>
</comment>
<keyword evidence="7 16" id="KW-0732">Signal</keyword>
<evidence type="ECO:0000256" key="2">
    <source>
        <dbReference type="ARBA" id="ARBA00009810"/>
    </source>
</evidence>
<dbReference type="SMART" id="SM00965">
    <property type="entry name" value="STN"/>
    <property type="match status" value="1"/>
</dbReference>
<evidence type="ECO:0000256" key="4">
    <source>
        <dbReference type="ARBA" id="ARBA00022452"/>
    </source>
</evidence>
<dbReference type="InterPro" id="IPR037066">
    <property type="entry name" value="Plug_dom_sf"/>
</dbReference>
<dbReference type="SUPFAM" id="SSF56935">
    <property type="entry name" value="Porins"/>
    <property type="match status" value="1"/>
</dbReference>
<dbReference type="InterPro" id="IPR039426">
    <property type="entry name" value="TonB-dep_rcpt-like"/>
</dbReference>
<evidence type="ECO:0000256" key="14">
    <source>
        <dbReference type="PROSITE-ProRule" id="PRU10144"/>
    </source>
</evidence>
<reference evidence="18" key="1">
    <citation type="submission" date="2020-09" db="EMBL/GenBank/DDBJ databases">
        <title>Genome seq and assembly of Tianweitania sp.</title>
        <authorList>
            <person name="Chhetri G."/>
        </authorList>
    </citation>
    <scope>NUCLEOTIDE SEQUENCE</scope>
    <source>
        <strain evidence="18">Rool2</strain>
    </source>
</reference>
<dbReference type="Pfam" id="PF07715">
    <property type="entry name" value="Plug"/>
    <property type="match status" value="1"/>
</dbReference>
<dbReference type="GO" id="GO:0009279">
    <property type="term" value="C:cell outer membrane"/>
    <property type="evidence" value="ECO:0007669"/>
    <property type="project" value="UniProtKB-SubCell"/>
</dbReference>
<dbReference type="Gene3D" id="2.40.170.20">
    <property type="entry name" value="TonB-dependent receptor, beta-barrel domain"/>
    <property type="match status" value="1"/>
</dbReference>
<dbReference type="InterPro" id="IPR010917">
    <property type="entry name" value="TonB_rcpt_CS"/>
</dbReference>
<protein>
    <submittedName>
        <fullName evidence="18">TonB-dependent receptor</fullName>
    </submittedName>
</protein>
<dbReference type="AlphaFoldDB" id="A0A8J6U0B7"/>
<dbReference type="PROSITE" id="PS52016">
    <property type="entry name" value="TONB_DEPENDENT_REC_3"/>
    <property type="match status" value="1"/>
</dbReference>
<dbReference type="RefSeq" id="WP_188164830.1">
    <property type="nucleotide sequence ID" value="NZ_JACVVX010000003.1"/>
</dbReference>
<dbReference type="InterPro" id="IPR011662">
    <property type="entry name" value="Secretin/TonB_short_N"/>
</dbReference>
<evidence type="ECO:0000256" key="3">
    <source>
        <dbReference type="ARBA" id="ARBA00022448"/>
    </source>
</evidence>
<dbReference type="GO" id="GO:0044718">
    <property type="term" value="P:siderophore transmembrane transport"/>
    <property type="evidence" value="ECO:0007669"/>
    <property type="project" value="TreeGrafter"/>
</dbReference>
<dbReference type="Pfam" id="PF07660">
    <property type="entry name" value="STN"/>
    <property type="match status" value="1"/>
</dbReference>
<evidence type="ECO:0000256" key="9">
    <source>
        <dbReference type="ARBA" id="ARBA00023077"/>
    </source>
</evidence>